<organism evidence="2">
    <name type="scientific">viral metagenome</name>
    <dbReference type="NCBI Taxonomy" id="1070528"/>
    <lineage>
        <taxon>unclassified sequences</taxon>
        <taxon>metagenomes</taxon>
        <taxon>organismal metagenomes</taxon>
    </lineage>
</organism>
<protein>
    <submittedName>
        <fullName evidence="2">Uncharacterized protein</fullName>
    </submittedName>
</protein>
<keyword evidence="1" id="KW-1133">Transmembrane helix</keyword>
<accession>A0A6H1Z7K9</accession>
<feature type="transmembrane region" description="Helical" evidence="1">
    <location>
        <begin position="24"/>
        <end position="42"/>
    </location>
</feature>
<reference evidence="2" key="1">
    <citation type="submission" date="2020-03" db="EMBL/GenBank/DDBJ databases">
        <title>The deep terrestrial virosphere.</title>
        <authorList>
            <person name="Holmfeldt K."/>
            <person name="Nilsson E."/>
            <person name="Simone D."/>
            <person name="Lopez-Fernandez M."/>
            <person name="Wu X."/>
            <person name="de Brujin I."/>
            <person name="Lundin D."/>
            <person name="Andersson A."/>
            <person name="Bertilsson S."/>
            <person name="Dopson M."/>
        </authorList>
    </citation>
    <scope>NUCLEOTIDE SEQUENCE</scope>
    <source>
        <strain evidence="2">MM171A00097</strain>
        <strain evidence="3">MM171B00243</strain>
    </source>
</reference>
<sequence>MGQALRHPLTPIALDNPGTTVSPIPWWGSLAVIIVGIASWVLGVQWSITGLDEAGHALVYLPLSNLFGLTSRVSKM</sequence>
<dbReference type="AlphaFoldDB" id="A0A6H1Z7K9"/>
<dbReference type="EMBL" id="MT143883">
    <property type="protein sequence ID" value="QJB04496.1"/>
    <property type="molecule type" value="Genomic_DNA"/>
</dbReference>
<keyword evidence="1" id="KW-0472">Membrane</keyword>
<evidence type="ECO:0000313" key="2">
    <source>
        <dbReference type="EMBL" id="QJA43449.1"/>
    </source>
</evidence>
<evidence type="ECO:0000313" key="3">
    <source>
        <dbReference type="EMBL" id="QJB04496.1"/>
    </source>
</evidence>
<proteinExistence type="predicted"/>
<keyword evidence="1" id="KW-0812">Transmembrane</keyword>
<gene>
    <name evidence="2" type="ORF">MM171A00097_0096</name>
    <name evidence="3" type="ORF">MM171B00243_0050</name>
</gene>
<name>A0A6H1Z7K9_9ZZZZ</name>
<dbReference type="EMBL" id="MT143710">
    <property type="protein sequence ID" value="QJA43449.1"/>
    <property type="molecule type" value="Genomic_DNA"/>
</dbReference>
<evidence type="ECO:0000256" key="1">
    <source>
        <dbReference type="SAM" id="Phobius"/>
    </source>
</evidence>